<evidence type="ECO:0000313" key="3">
    <source>
        <dbReference type="Proteomes" id="UP000809273"/>
    </source>
</evidence>
<proteinExistence type="predicted"/>
<sequence length="294" mass="33418">MIGNSVDGGSANESRKHPREKVKIRVNYKTVDRFKEEYTENISHGGIFIKSTRPLPMHLKVKVSLSIPKWEEPVTMMSEVVRRVTEEDARKSGLNPGFALQFLDFDEKKKELDEFIKSISGVVAADERTVIQLGEPPEDFSDEGEDSETDIDEASREITMQRVRKMSMNEKMMLAPKGDKLERAALLKDLNPSVARLIIRNPRITDQEINRIAKDVGTPADVLDAIGKNRKWIQNLEIKNSIVRNPRTPSQLALRQLALLSTKEISLIAKSQHVRDNIKREAVKILTQRRERGG</sequence>
<dbReference type="AlphaFoldDB" id="A0A9D8PQ63"/>
<organism evidence="2 3">
    <name type="scientific">Candidatus Zymogenus saltonus</name>
    <dbReference type="NCBI Taxonomy" id="2844893"/>
    <lineage>
        <taxon>Bacteria</taxon>
        <taxon>Deltaproteobacteria</taxon>
        <taxon>Candidatus Zymogenia</taxon>
        <taxon>Candidatus Zymogeniales</taxon>
        <taxon>Candidatus Zymogenaceae</taxon>
        <taxon>Candidatus Zymogenus</taxon>
    </lineage>
</organism>
<dbReference type="InterPro" id="IPR009875">
    <property type="entry name" value="PilZ_domain"/>
</dbReference>
<dbReference type="Gene3D" id="2.40.10.220">
    <property type="entry name" value="predicted glycosyltransferase like domains"/>
    <property type="match status" value="1"/>
</dbReference>
<dbReference type="Pfam" id="PF07238">
    <property type="entry name" value="PilZ"/>
    <property type="match status" value="1"/>
</dbReference>
<dbReference type="GO" id="GO:0035438">
    <property type="term" value="F:cyclic-di-GMP binding"/>
    <property type="evidence" value="ECO:0007669"/>
    <property type="project" value="InterPro"/>
</dbReference>
<feature type="domain" description="PilZ" evidence="1">
    <location>
        <begin position="14"/>
        <end position="116"/>
    </location>
</feature>
<reference evidence="2" key="1">
    <citation type="journal article" date="2021" name="Environ. Microbiol.">
        <title>Genomic characterization of three novel Desulfobacterota classes expand the metabolic and phylogenetic diversity of the phylum.</title>
        <authorList>
            <person name="Murphy C.L."/>
            <person name="Biggerstaff J."/>
            <person name="Eichhorn A."/>
            <person name="Ewing E."/>
            <person name="Shahan R."/>
            <person name="Soriano D."/>
            <person name="Stewart S."/>
            <person name="VanMol K."/>
            <person name="Walker R."/>
            <person name="Walters P."/>
            <person name="Elshahed M.S."/>
            <person name="Youssef N.H."/>
        </authorList>
    </citation>
    <scope>NUCLEOTIDE SEQUENCE</scope>
    <source>
        <strain evidence="2">Zod_Metabat.24</strain>
    </source>
</reference>
<reference evidence="2" key="2">
    <citation type="submission" date="2021-01" db="EMBL/GenBank/DDBJ databases">
        <authorList>
            <person name="Hahn C.R."/>
            <person name="Youssef N.H."/>
            <person name="Elshahed M."/>
        </authorList>
    </citation>
    <scope>NUCLEOTIDE SEQUENCE</scope>
    <source>
        <strain evidence="2">Zod_Metabat.24</strain>
    </source>
</reference>
<comment type="caution">
    <text evidence="2">The sequence shown here is derived from an EMBL/GenBank/DDBJ whole genome shotgun (WGS) entry which is preliminary data.</text>
</comment>
<gene>
    <name evidence="2" type="ORF">JW984_09855</name>
</gene>
<protein>
    <submittedName>
        <fullName evidence="2">PilZ domain-containing protein</fullName>
    </submittedName>
</protein>
<evidence type="ECO:0000313" key="2">
    <source>
        <dbReference type="EMBL" id="MBN1573485.1"/>
    </source>
</evidence>
<dbReference type="Proteomes" id="UP000809273">
    <property type="component" value="Unassembled WGS sequence"/>
</dbReference>
<evidence type="ECO:0000259" key="1">
    <source>
        <dbReference type="Pfam" id="PF07238"/>
    </source>
</evidence>
<dbReference type="EMBL" id="JAFGIX010000050">
    <property type="protein sequence ID" value="MBN1573485.1"/>
    <property type="molecule type" value="Genomic_DNA"/>
</dbReference>
<name>A0A9D8PQ63_9DELT</name>
<accession>A0A9D8PQ63</accession>